<dbReference type="EMBL" id="SNYI01000002">
    <property type="protein sequence ID" value="TDQ31613.1"/>
    <property type="molecule type" value="Genomic_DNA"/>
</dbReference>
<dbReference type="PANTHER" id="PTHR36454:SF1">
    <property type="entry name" value="DUF1015 DOMAIN-CONTAINING PROTEIN"/>
    <property type="match status" value="1"/>
</dbReference>
<dbReference type="Pfam" id="PF06245">
    <property type="entry name" value="DUF1015"/>
    <property type="match status" value="1"/>
</dbReference>
<dbReference type="AlphaFoldDB" id="A0A4V3D3W9"/>
<dbReference type="Proteomes" id="UP000295468">
    <property type="component" value="Unassembled WGS sequence"/>
</dbReference>
<evidence type="ECO:0000313" key="2">
    <source>
        <dbReference type="Proteomes" id="UP000295468"/>
    </source>
</evidence>
<evidence type="ECO:0000313" key="1">
    <source>
        <dbReference type="EMBL" id="TDQ31613.1"/>
    </source>
</evidence>
<accession>A0A4V3D3W9</accession>
<comment type="caution">
    <text evidence="1">The sequence shown here is derived from an EMBL/GenBank/DDBJ whole genome shotgun (WGS) entry which is preliminary data.</text>
</comment>
<dbReference type="InterPro" id="IPR008323">
    <property type="entry name" value="UCP033563"/>
</dbReference>
<protein>
    <submittedName>
        <fullName evidence="1">Uncharacterized protein (DUF1015 family)</fullName>
    </submittedName>
</protein>
<keyword evidence="2" id="KW-1185">Reference proteome</keyword>
<dbReference type="RefSeq" id="WP_133644424.1">
    <property type="nucleotide sequence ID" value="NZ_SNYI01000002.1"/>
</dbReference>
<organism evidence="1 2">
    <name type="scientific">Zeaxanthinibacter enoshimensis</name>
    <dbReference type="NCBI Taxonomy" id="392009"/>
    <lineage>
        <taxon>Bacteria</taxon>
        <taxon>Pseudomonadati</taxon>
        <taxon>Bacteroidota</taxon>
        <taxon>Flavobacteriia</taxon>
        <taxon>Flavobacteriales</taxon>
        <taxon>Flavobacteriaceae</taxon>
        <taxon>Zeaxanthinibacter</taxon>
    </lineage>
</organism>
<proteinExistence type="predicted"/>
<gene>
    <name evidence="1" type="ORF">CLV82_2322</name>
</gene>
<reference evidence="1 2" key="1">
    <citation type="submission" date="2019-03" db="EMBL/GenBank/DDBJ databases">
        <title>Genomic Encyclopedia of Archaeal and Bacterial Type Strains, Phase II (KMG-II): from individual species to whole genera.</title>
        <authorList>
            <person name="Goeker M."/>
        </authorList>
    </citation>
    <scope>NUCLEOTIDE SEQUENCE [LARGE SCALE GENOMIC DNA]</scope>
    <source>
        <strain evidence="1 2">DSM 18435</strain>
    </source>
</reference>
<sequence length="411" mass="47501">MAKIRPFRAVRPARDKEAQVTSRSYERYTKHELEATLTGNPMSFLHIIQPGFKLPEKVTGQHRFDLVREQYREFLDREILIRDEKPSFYVYRMIKENFSCLGFFCATSTEDYENNIIRKHEDTLLRRETLFASYLKVVRFNAEPVLMTYPDNMEIAGILQETSEDKPQCDFKSPDGVQHLLWVVDDPGKIRQLQEAAKEIKSLYIADGHHRSASSCRLARELSELNPEHKGNEAYNYFMSYLVPESEVRIYEFNRMVRGLNGHSAGAVLELLDEHFKVENKGTAVIKPGQKHQFSMYLQGNFYLLTLREDKYNFSDPLSSLDSHILKTLVLDPILGIRDLRNDKRIQYGYGKENTALMKQEVDKGNFSLGFGMLPITVDELKAVADAGLVMPPKSTYIEPKLRSGFTVYEL</sequence>
<dbReference type="OrthoDB" id="9781616at2"/>
<dbReference type="PIRSF" id="PIRSF033563">
    <property type="entry name" value="UCP033563"/>
    <property type="match status" value="1"/>
</dbReference>
<name>A0A4V3D3W9_9FLAO</name>
<dbReference type="PANTHER" id="PTHR36454">
    <property type="entry name" value="LMO2823 PROTEIN"/>
    <property type="match status" value="1"/>
</dbReference>